<evidence type="ECO:0000256" key="1">
    <source>
        <dbReference type="ARBA" id="ARBA00022490"/>
    </source>
</evidence>
<sequence>MVFEFLKKLLGNKKPEPKEEAREENPFAEAKETTPVIRHPKTHPPSARKKASTRTEDVSDPDDESFPHYPEKLTEIPDEENETEMEPVLIPKKGAQRISSEEAIKVMEAALFMSSKGLSIEELGNTANLPLMKARELIPELVDGFNARGSALEIVEDLGGYRMKVRSPFDEKVNHLAGGTELSAGEMKTLAFIAYKQPLIQSQLVQVRSNTAYEHLQRLVEMGFVSKEPKGRTYLLRTTKKFSEYFGAHALKLRPMTVEEKLESRSRNMHPEENKGDQSASEDLV</sequence>
<proteinExistence type="predicted"/>
<accession>A0A7T9I1G0</accession>
<feature type="compositionally biased region" description="Basic and acidic residues" evidence="5">
    <location>
        <begin position="261"/>
        <end position="276"/>
    </location>
</feature>
<dbReference type="PANTHER" id="PTHR34298:SF2">
    <property type="entry name" value="SEGREGATION AND CONDENSATION PROTEIN B"/>
    <property type="match status" value="1"/>
</dbReference>
<evidence type="ECO:0000256" key="4">
    <source>
        <dbReference type="ARBA" id="ARBA00023306"/>
    </source>
</evidence>
<dbReference type="PANTHER" id="PTHR34298">
    <property type="entry name" value="SEGREGATION AND CONDENSATION PROTEIN B"/>
    <property type="match status" value="1"/>
</dbReference>
<reference evidence="6" key="1">
    <citation type="submission" date="2020-11" db="EMBL/GenBank/DDBJ databases">
        <title>Connecting structure to function with the recovery of over 1000 high-quality activated sludge metagenome-assembled genomes encoding full-length rRNA genes using long-read sequencing.</title>
        <authorList>
            <person name="Singleton C.M."/>
            <person name="Petriglieri F."/>
            <person name="Kristensen J.M."/>
            <person name="Kirkegaard R.H."/>
            <person name="Michaelsen T.Y."/>
            <person name="Andersen M.H."/>
            <person name="Karst S.M."/>
            <person name="Dueholm M.S."/>
            <person name="Nielsen P.H."/>
            <person name="Albertsen M."/>
        </authorList>
    </citation>
    <scope>NUCLEOTIDE SEQUENCE</scope>
    <source>
        <strain evidence="6">Fred_18-Q3-R57-64_BAT3C.431</strain>
    </source>
</reference>
<organism evidence="6">
    <name type="scientific">Candidatus Iainarchaeum sp</name>
    <dbReference type="NCBI Taxonomy" id="3101447"/>
    <lineage>
        <taxon>Archaea</taxon>
        <taxon>Candidatus Iainarchaeota</taxon>
        <taxon>Candidatus Iainarchaeia</taxon>
        <taxon>Candidatus Iainarchaeales</taxon>
        <taxon>Candidatus Iainarchaeaceae</taxon>
        <taxon>Candidatus Iainarchaeum</taxon>
    </lineage>
</organism>
<dbReference type="GO" id="GO:0051304">
    <property type="term" value="P:chromosome separation"/>
    <property type="evidence" value="ECO:0007669"/>
    <property type="project" value="InterPro"/>
</dbReference>
<dbReference type="InterPro" id="IPR005234">
    <property type="entry name" value="ScpB_csome_segregation"/>
</dbReference>
<keyword evidence="2" id="KW-0132">Cell division</keyword>
<dbReference type="AlphaFoldDB" id="A0A7T9I1G0"/>
<feature type="compositionally biased region" description="Basic residues" evidence="5">
    <location>
        <begin position="38"/>
        <end position="52"/>
    </location>
</feature>
<dbReference type="InterPro" id="IPR036390">
    <property type="entry name" value="WH_DNA-bd_sf"/>
</dbReference>
<dbReference type="SUPFAM" id="SSF46785">
    <property type="entry name" value="Winged helix' DNA-binding domain"/>
    <property type="match status" value="2"/>
</dbReference>
<dbReference type="Gene3D" id="1.10.10.10">
    <property type="entry name" value="Winged helix-like DNA-binding domain superfamily/Winged helix DNA-binding domain"/>
    <property type="match status" value="2"/>
</dbReference>
<feature type="region of interest" description="Disordered" evidence="5">
    <location>
        <begin position="261"/>
        <end position="285"/>
    </location>
</feature>
<gene>
    <name evidence="6" type="ORF">IPJ89_04055</name>
</gene>
<dbReference type="InterPro" id="IPR036388">
    <property type="entry name" value="WH-like_DNA-bd_sf"/>
</dbReference>
<keyword evidence="1" id="KW-0963">Cytoplasm</keyword>
<dbReference type="EMBL" id="CP064981">
    <property type="protein sequence ID" value="QQR92303.1"/>
    <property type="molecule type" value="Genomic_DNA"/>
</dbReference>
<dbReference type="Proteomes" id="UP000596004">
    <property type="component" value="Chromosome"/>
</dbReference>
<dbReference type="GO" id="GO:0051301">
    <property type="term" value="P:cell division"/>
    <property type="evidence" value="ECO:0007669"/>
    <property type="project" value="UniProtKB-KW"/>
</dbReference>
<keyword evidence="4" id="KW-0131">Cell cycle</keyword>
<name>A0A7T9I1G0_9ARCH</name>
<evidence type="ECO:0000256" key="5">
    <source>
        <dbReference type="SAM" id="MobiDB-lite"/>
    </source>
</evidence>
<dbReference type="Pfam" id="PF04079">
    <property type="entry name" value="SMC_ScpB"/>
    <property type="match status" value="1"/>
</dbReference>
<evidence type="ECO:0000256" key="2">
    <source>
        <dbReference type="ARBA" id="ARBA00022618"/>
    </source>
</evidence>
<feature type="compositionally biased region" description="Basic and acidic residues" evidence="5">
    <location>
        <begin position="13"/>
        <end position="32"/>
    </location>
</feature>
<evidence type="ECO:0000256" key="3">
    <source>
        <dbReference type="ARBA" id="ARBA00022829"/>
    </source>
</evidence>
<feature type="compositionally biased region" description="Basic and acidic residues" evidence="5">
    <location>
        <begin position="65"/>
        <end position="75"/>
    </location>
</feature>
<protein>
    <submittedName>
        <fullName evidence="6">SMC-Scp complex subunit ScpB</fullName>
    </submittedName>
</protein>
<feature type="region of interest" description="Disordered" evidence="5">
    <location>
        <begin position="1"/>
        <end position="84"/>
    </location>
</feature>
<evidence type="ECO:0000313" key="6">
    <source>
        <dbReference type="EMBL" id="QQR92303.1"/>
    </source>
</evidence>
<keyword evidence="3" id="KW-0159">Chromosome partition</keyword>